<evidence type="ECO:0000256" key="1">
    <source>
        <dbReference type="SAM" id="MobiDB-lite"/>
    </source>
</evidence>
<protein>
    <submittedName>
        <fullName evidence="2">Uncharacterized protein</fullName>
    </submittedName>
</protein>
<proteinExistence type="predicted"/>
<dbReference type="EMBL" id="JAZHXJ010000748">
    <property type="protein sequence ID" value="KAL1852369.1"/>
    <property type="molecule type" value="Genomic_DNA"/>
</dbReference>
<feature type="region of interest" description="Disordered" evidence="1">
    <location>
        <begin position="114"/>
        <end position="133"/>
    </location>
</feature>
<evidence type="ECO:0000313" key="2">
    <source>
        <dbReference type="EMBL" id="KAL1852369.1"/>
    </source>
</evidence>
<comment type="caution">
    <text evidence="2">The sequence shown here is derived from an EMBL/GenBank/DDBJ whole genome shotgun (WGS) entry which is preliminary data.</text>
</comment>
<dbReference type="Proteomes" id="UP001586593">
    <property type="component" value="Unassembled WGS sequence"/>
</dbReference>
<gene>
    <name evidence="2" type="ORF">VTK73DRAFT_9238</name>
</gene>
<accession>A0ABR3W3I1</accession>
<keyword evidence="3" id="KW-1185">Reference proteome</keyword>
<organism evidence="2 3">
    <name type="scientific">Phialemonium thermophilum</name>
    <dbReference type="NCBI Taxonomy" id="223376"/>
    <lineage>
        <taxon>Eukaryota</taxon>
        <taxon>Fungi</taxon>
        <taxon>Dikarya</taxon>
        <taxon>Ascomycota</taxon>
        <taxon>Pezizomycotina</taxon>
        <taxon>Sordariomycetes</taxon>
        <taxon>Sordariomycetidae</taxon>
        <taxon>Cephalothecales</taxon>
        <taxon>Cephalothecaceae</taxon>
        <taxon>Phialemonium</taxon>
    </lineage>
</organism>
<feature type="compositionally biased region" description="Polar residues" evidence="1">
    <location>
        <begin position="115"/>
        <end position="124"/>
    </location>
</feature>
<sequence length="133" mass="14536">MATFSRTYVVLTRPRRSHFASAGGRGLTGCPSSHNHTQFPFPHAGPSPPFITYTAAVYTKLPALTGWAVAGSVACRRTCITHCLPFSFHTPTDLDHFSLARLQPPSRLHRREATLDNQATTNGSRCEKGKISV</sequence>
<reference evidence="2 3" key="1">
    <citation type="journal article" date="2024" name="Commun. Biol.">
        <title>Comparative genomic analysis of thermophilic fungi reveals convergent evolutionary adaptations and gene losses.</title>
        <authorList>
            <person name="Steindorff A.S."/>
            <person name="Aguilar-Pontes M.V."/>
            <person name="Robinson A.J."/>
            <person name="Andreopoulos B."/>
            <person name="LaButti K."/>
            <person name="Kuo A."/>
            <person name="Mondo S."/>
            <person name="Riley R."/>
            <person name="Otillar R."/>
            <person name="Haridas S."/>
            <person name="Lipzen A."/>
            <person name="Grimwood J."/>
            <person name="Schmutz J."/>
            <person name="Clum A."/>
            <person name="Reid I.D."/>
            <person name="Moisan M.C."/>
            <person name="Butler G."/>
            <person name="Nguyen T.T.M."/>
            <person name="Dewar K."/>
            <person name="Conant G."/>
            <person name="Drula E."/>
            <person name="Henrissat B."/>
            <person name="Hansel C."/>
            <person name="Singer S."/>
            <person name="Hutchinson M.I."/>
            <person name="de Vries R.P."/>
            <person name="Natvig D.O."/>
            <person name="Powell A.J."/>
            <person name="Tsang A."/>
            <person name="Grigoriev I.V."/>
        </authorList>
    </citation>
    <scope>NUCLEOTIDE SEQUENCE [LARGE SCALE GENOMIC DNA]</scope>
    <source>
        <strain evidence="2 3">ATCC 24622</strain>
    </source>
</reference>
<name>A0ABR3W3I1_9PEZI</name>
<evidence type="ECO:0000313" key="3">
    <source>
        <dbReference type="Proteomes" id="UP001586593"/>
    </source>
</evidence>